<reference evidence="1" key="1">
    <citation type="journal article" date="2013" name="BMC Genomics">
        <title>Unscrambling butterfly oogenesis.</title>
        <authorList>
            <person name="Carter J.M."/>
            <person name="Baker S.C."/>
            <person name="Pink R."/>
            <person name="Carter D.R."/>
            <person name="Collins A."/>
            <person name="Tomlin J."/>
            <person name="Gibbs M."/>
            <person name="Breuker C.J."/>
        </authorList>
    </citation>
    <scope>NUCLEOTIDE SEQUENCE</scope>
    <source>
        <tissue evidence="1">Ovary</tissue>
    </source>
</reference>
<sequence>MTNVVTWYVQRHGVFLWCVSEWINSPLGIFTAEPLGHSLWVSRMVLSPMIPWCHGAVFTWLCVEDALSCQFWGELRENLV</sequence>
<organism evidence="1">
    <name type="scientific">Pararge aegeria</name>
    <name type="common">speckled wood butterfly</name>
    <dbReference type="NCBI Taxonomy" id="116150"/>
    <lineage>
        <taxon>Eukaryota</taxon>
        <taxon>Metazoa</taxon>
        <taxon>Ecdysozoa</taxon>
        <taxon>Arthropoda</taxon>
        <taxon>Hexapoda</taxon>
        <taxon>Insecta</taxon>
        <taxon>Pterygota</taxon>
        <taxon>Neoptera</taxon>
        <taxon>Endopterygota</taxon>
        <taxon>Lepidoptera</taxon>
        <taxon>Glossata</taxon>
        <taxon>Ditrysia</taxon>
        <taxon>Papilionoidea</taxon>
        <taxon>Nymphalidae</taxon>
        <taxon>Satyrinae</taxon>
        <taxon>Satyrini</taxon>
        <taxon>Parargina</taxon>
        <taxon>Pararge</taxon>
    </lineage>
</organism>
<proteinExistence type="predicted"/>
<reference evidence="1" key="2">
    <citation type="submission" date="2013-05" db="EMBL/GenBank/DDBJ databases">
        <authorList>
            <person name="Carter J.-M."/>
            <person name="Baker S.C."/>
            <person name="Pink R."/>
            <person name="Carter D.R.F."/>
            <person name="Collins A."/>
            <person name="Tomlin J."/>
            <person name="Gibbs M."/>
            <person name="Breuker C.J."/>
        </authorList>
    </citation>
    <scope>NUCLEOTIDE SEQUENCE</scope>
    <source>
        <tissue evidence="1">Ovary</tissue>
    </source>
</reference>
<accession>S4P9B1</accession>
<evidence type="ECO:0000313" key="1">
    <source>
        <dbReference type="EMBL" id="JAA83415.1"/>
    </source>
</evidence>
<dbReference type="AlphaFoldDB" id="S4P9B1"/>
<name>S4P9B1_9NEOP</name>
<protein>
    <submittedName>
        <fullName evidence="1">Uncharacterized protein</fullName>
    </submittedName>
</protein>
<dbReference type="EMBL" id="GAIX01009145">
    <property type="protein sequence ID" value="JAA83415.1"/>
    <property type="molecule type" value="Transcribed_RNA"/>
</dbReference>